<name>A0A1G7HPE5_9BACT</name>
<dbReference type="InterPro" id="IPR036942">
    <property type="entry name" value="Beta-barrel_TonB_sf"/>
</dbReference>
<evidence type="ECO:0000256" key="5">
    <source>
        <dbReference type="ARBA" id="ARBA00023136"/>
    </source>
</evidence>
<dbReference type="GO" id="GO:0044718">
    <property type="term" value="P:siderophore transmembrane transport"/>
    <property type="evidence" value="ECO:0007669"/>
    <property type="project" value="TreeGrafter"/>
</dbReference>
<keyword evidence="8" id="KW-0732">Signal</keyword>
<evidence type="ECO:0000256" key="2">
    <source>
        <dbReference type="ARBA" id="ARBA00022448"/>
    </source>
</evidence>
<dbReference type="Pfam" id="PF13620">
    <property type="entry name" value="CarboxypepD_reg"/>
    <property type="match status" value="1"/>
</dbReference>
<keyword evidence="10" id="KW-0378">Hydrolase</keyword>
<dbReference type="InterPro" id="IPR057601">
    <property type="entry name" value="Oar-like_b-barrel"/>
</dbReference>
<gene>
    <name evidence="10" type="ORF">SAMN05444167_1158</name>
</gene>
<dbReference type="SUPFAM" id="SSF56935">
    <property type="entry name" value="Porins"/>
    <property type="match status" value="1"/>
</dbReference>
<evidence type="ECO:0000256" key="1">
    <source>
        <dbReference type="ARBA" id="ARBA00004571"/>
    </source>
</evidence>
<dbReference type="PANTHER" id="PTHR30069">
    <property type="entry name" value="TONB-DEPENDENT OUTER MEMBRANE RECEPTOR"/>
    <property type="match status" value="1"/>
</dbReference>
<keyword evidence="3" id="KW-1134">Transmembrane beta strand</keyword>
<dbReference type="RefSeq" id="WP_083344307.1">
    <property type="nucleotide sequence ID" value="NZ_LT629690.1"/>
</dbReference>
<comment type="subcellular location">
    <subcellularLocation>
        <location evidence="1">Cell outer membrane</location>
        <topology evidence="1">Multi-pass membrane protein</topology>
    </subcellularLocation>
</comment>
<feature type="domain" description="TonB-dependent transporter Oar-like beta-barrel" evidence="9">
    <location>
        <begin position="255"/>
        <end position="1058"/>
    </location>
</feature>
<keyword evidence="10" id="KW-0121">Carboxypeptidase</keyword>
<organism evidence="10 11">
    <name type="scientific">Terriglobus roseus</name>
    <dbReference type="NCBI Taxonomy" id="392734"/>
    <lineage>
        <taxon>Bacteria</taxon>
        <taxon>Pseudomonadati</taxon>
        <taxon>Acidobacteriota</taxon>
        <taxon>Terriglobia</taxon>
        <taxon>Terriglobales</taxon>
        <taxon>Acidobacteriaceae</taxon>
        <taxon>Terriglobus</taxon>
    </lineage>
</organism>
<feature type="signal peptide" evidence="8">
    <location>
        <begin position="1"/>
        <end position="21"/>
    </location>
</feature>
<proteinExistence type="predicted"/>
<sequence>MSVSLPRKAFLLSLLFTPCFSAVMTPVSLHAQVSTGDVVGNVKDSSGGIIAGAKVTLTQTDRQDVRTGTTNGSGDFVFSLLPSGSYSLTIDAPGFGRYEIKSFVVSAGDRRRMDATLSIAGNQQQIDVTASAPILDADSSNLSTQVDQRQVEDLPLNGRNFVQLAQLAAGANEGTSSAISNGNRPDDRRQTSAVVANAQSDTLNYQMVEGIDNNEGTVGTIGVRPSVEAIAEFRVITNVPPAEVGKTPGAIVNLITKAGTNRFHGSVYEFVRNDIFDARNFFATAVVVPQKPRFRQNQFGGSIGGPLVRQRTFFFADYEGYRRIDATNALVNNQVPTAYEVAHPGDFSDRGGPVLTPTQINPIATKYFALYPAPNNGATTFTSSYPQTQNSTTADLRVDHRFNDKNSLFGRWTYNNVSTITPSALPAVGGVDPGGSVSFPGPASQQAQQWLLDYTHTFTPRLLLELKAGYTHISNVSLPLNYGKYFGNAFGIVNSNVDIFTSALPTVSITGYAPLGVSSSLPLFDRTNTFQYSGTLIQVKGRHSLKYGAMLIRRQIFNEQPTSGSGAFSFTTSPASTTVSTVTPLVNLLRGNVFQVSRVVQLFPRYLRSFEPSLFIQDDWRVTDKLTLNLGMRYDILTPDKDKYNHISHFDPVSGTFRVAGSGASDTADIKTDYKSIAPRFGLALNATPRTVLRSGYAIVFFRDNTGPSVPFADPPYVGTYQPNQNSTNFSDPLPLPTQASTTTPSGALRGMALNYSNSYVQEFNANIQRELGLSTVLTVAYVGELGRSLRTSPNVNLGPLGQSVAMGTRPFASKYPNVTDIYNIQSNGASSYHALQATAVKRAGHGLTVQANYTWAHALGNTQGFSAGGLYTSADPAHFATVEYGNSELDVRHRIAMMLNYRLAFADKLSGFAAAVAKGWQANAIDVWETGQPFTVLNSAPRTNTGVGSDRPNQIGDPNTGPKTNSRWFNTAAFSAQPLGTLGSTARNSLYGPHFRHFDLSLFKDFAFSERAELQLRAEAFNLTNTPNFGQPGSTLGTATFGVVNSLRTNAQGRQLQFAARLTF</sequence>
<keyword evidence="2" id="KW-0813">Transport</keyword>
<evidence type="ECO:0000256" key="4">
    <source>
        <dbReference type="ARBA" id="ARBA00022692"/>
    </source>
</evidence>
<dbReference type="GO" id="GO:0004180">
    <property type="term" value="F:carboxypeptidase activity"/>
    <property type="evidence" value="ECO:0007669"/>
    <property type="project" value="UniProtKB-KW"/>
</dbReference>
<dbReference type="SUPFAM" id="SSF49464">
    <property type="entry name" value="Carboxypeptidase regulatory domain-like"/>
    <property type="match status" value="1"/>
</dbReference>
<dbReference type="GO" id="GO:0009279">
    <property type="term" value="C:cell outer membrane"/>
    <property type="evidence" value="ECO:0007669"/>
    <property type="project" value="UniProtKB-SubCell"/>
</dbReference>
<evidence type="ECO:0000313" key="10">
    <source>
        <dbReference type="EMBL" id="SDF02218.1"/>
    </source>
</evidence>
<keyword evidence="4" id="KW-0812">Transmembrane</keyword>
<dbReference type="GO" id="GO:0015344">
    <property type="term" value="F:siderophore uptake transmembrane transporter activity"/>
    <property type="evidence" value="ECO:0007669"/>
    <property type="project" value="TreeGrafter"/>
</dbReference>
<evidence type="ECO:0000256" key="3">
    <source>
        <dbReference type="ARBA" id="ARBA00022452"/>
    </source>
</evidence>
<evidence type="ECO:0000256" key="7">
    <source>
        <dbReference type="SAM" id="MobiDB-lite"/>
    </source>
</evidence>
<dbReference type="PANTHER" id="PTHR30069:SF46">
    <property type="entry name" value="OAR PROTEIN"/>
    <property type="match status" value="1"/>
</dbReference>
<keyword evidence="6" id="KW-0998">Cell outer membrane</keyword>
<reference evidence="11" key="1">
    <citation type="submission" date="2016-10" db="EMBL/GenBank/DDBJ databases">
        <authorList>
            <person name="Varghese N."/>
            <person name="Submissions S."/>
        </authorList>
    </citation>
    <scope>NUCLEOTIDE SEQUENCE [LARGE SCALE GENOMIC DNA]</scope>
    <source>
        <strain evidence="11">GAS232</strain>
    </source>
</reference>
<protein>
    <submittedName>
        <fullName evidence="10">Carboxypeptidase regulatory-like domain-containing protein</fullName>
    </submittedName>
</protein>
<dbReference type="Proteomes" id="UP000182427">
    <property type="component" value="Chromosome I"/>
</dbReference>
<dbReference type="Pfam" id="PF25183">
    <property type="entry name" value="OMP_b-brl_4"/>
    <property type="match status" value="1"/>
</dbReference>
<keyword evidence="11" id="KW-1185">Reference proteome</keyword>
<dbReference type="InterPro" id="IPR039426">
    <property type="entry name" value="TonB-dep_rcpt-like"/>
</dbReference>
<feature type="chain" id="PRO_5009241292" evidence="8">
    <location>
        <begin position="22"/>
        <end position="1065"/>
    </location>
</feature>
<dbReference type="OrthoDB" id="97893at2"/>
<dbReference type="Gene3D" id="2.40.170.20">
    <property type="entry name" value="TonB-dependent receptor, beta-barrel domain"/>
    <property type="match status" value="1"/>
</dbReference>
<evidence type="ECO:0000313" key="11">
    <source>
        <dbReference type="Proteomes" id="UP000182427"/>
    </source>
</evidence>
<accession>A0A1G7HPE5</accession>
<dbReference type="EMBL" id="LT629690">
    <property type="protein sequence ID" value="SDF02218.1"/>
    <property type="molecule type" value="Genomic_DNA"/>
</dbReference>
<dbReference type="Gene3D" id="2.60.40.1120">
    <property type="entry name" value="Carboxypeptidase-like, regulatory domain"/>
    <property type="match status" value="1"/>
</dbReference>
<feature type="region of interest" description="Disordered" evidence="7">
    <location>
        <begin position="944"/>
        <end position="964"/>
    </location>
</feature>
<evidence type="ECO:0000256" key="8">
    <source>
        <dbReference type="SAM" id="SignalP"/>
    </source>
</evidence>
<dbReference type="InterPro" id="IPR008969">
    <property type="entry name" value="CarboxyPept-like_regulatory"/>
</dbReference>
<dbReference type="AlphaFoldDB" id="A0A1G7HPE5"/>
<keyword evidence="10" id="KW-0645">Protease</keyword>
<evidence type="ECO:0000259" key="9">
    <source>
        <dbReference type="Pfam" id="PF25183"/>
    </source>
</evidence>
<evidence type="ECO:0000256" key="6">
    <source>
        <dbReference type="ARBA" id="ARBA00023237"/>
    </source>
</evidence>
<keyword evidence="5" id="KW-0472">Membrane</keyword>